<gene>
    <name evidence="1" type="ORF">DLJ82_5290</name>
</gene>
<protein>
    <submittedName>
        <fullName evidence="1">Uncharacterized protein</fullName>
    </submittedName>
</protein>
<name>A0A2Z4YNN6_RHILE</name>
<organism evidence="1 2">
    <name type="scientific">Rhizobium leguminosarum</name>
    <dbReference type="NCBI Taxonomy" id="384"/>
    <lineage>
        <taxon>Bacteria</taxon>
        <taxon>Pseudomonadati</taxon>
        <taxon>Pseudomonadota</taxon>
        <taxon>Alphaproteobacteria</taxon>
        <taxon>Hyphomicrobiales</taxon>
        <taxon>Rhizobiaceae</taxon>
        <taxon>Rhizobium/Agrobacterium group</taxon>
        <taxon>Rhizobium</taxon>
    </lineage>
</organism>
<evidence type="ECO:0000313" key="2">
    <source>
        <dbReference type="Proteomes" id="UP000251166"/>
    </source>
</evidence>
<sequence length="103" mass="11918">MKIVSNWMRLRDRNDDVPHLRMKAPPYLMQRVGKTLDYRIRLDAGFELTDRHVKAEGKLGSGNDKVAGIWGSNPSCRPTNFTWRNKTFTVQDQALCHFETPLT</sequence>
<dbReference type="EMBL" id="CP030761">
    <property type="protein sequence ID" value="AXA42851.1"/>
    <property type="molecule type" value="Genomic_DNA"/>
</dbReference>
<evidence type="ECO:0000313" key="1">
    <source>
        <dbReference type="EMBL" id="AXA42851.1"/>
    </source>
</evidence>
<proteinExistence type="predicted"/>
<reference evidence="1 2" key="1">
    <citation type="submission" date="2018-07" db="EMBL/GenBank/DDBJ databases">
        <title>Rhizobium leguminosarum strain:ATCC 14479 Genome sequencing and assembly.</title>
        <authorList>
            <person name="Chakraborty R."/>
        </authorList>
    </citation>
    <scope>NUCLEOTIDE SEQUENCE [LARGE SCALE GENOMIC DNA]</scope>
    <source>
        <strain evidence="1 2">ATCC 14479</strain>
        <plasmid evidence="2">Plasmid unnamed1</plasmid>
    </source>
</reference>
<dbReference type="AlphaFoldDB" id="A0A2Z4YNN6"/>
<accession>A0A2Z4YNN6</accession>
<dbReference type="Proteomes" id="UP000251166">
    <property type="component" value="Plasmid unnamed1"/>
</dbReference>
<geneLocation type="plasmid" evidence="1 2">
    <name>unnamed1</name>
</geneLocation>
<keyword evidence="1" id="KW-0614">Plasmid</keyword>